<proteinExistence type="predicted"/>
<dbReference type="OrthoDB" id="5810331at2759"/>
<sequence>MPGAQYYDGKKLNIRISTEAGIELYERWVYQGISSIMSAIAKRHAETLNEYHRNKLYKCSRNAQNIVEQARCVVQAIDAKSAHYSRCSTGLFFSTAVTLVIRNFVLKNLPTNPQ</sequence>
<protein>
    <submittedName>
        <fullName evidence="3">DUF5405 domain-containing protein</fullName>
    </submittedName>
</protein>
<dbReference type="AlphaFoldDB" id="A0A183D742"/>
<reference evidence="1 2" key="2">
    <citation type="submission" date="2018-11" db="EMBL/GenBank/DDBJ databases">
        <authorList>
            <consortium name="Pathogen Informatics"/>
        </authorList>
    </citation>
    <scope>NUCLEOTIDE SEQUENCE [LARGE SCALE GENOMIC DNA]</scope>
</reference>
<reference evidence="3" key="1">
    <citation type="submission" date="2016-06" db="UniProtKB">
        <authorList>
            <consortium name="WormBaseParasite"/>
        </authorList>
    </citation>
    <scope>IDENTIFICATION</scope>
</reference>
<accession>A0A183D742</accession>
<gene>
    <name evidence="1" type="ORF">GPUH_LOCUS4533</name>
</gene>
<dbReference type="EMBL" id="UYRT01008642">
    <property type="protein sequence ID" value="VDK45592.1"/>
    <property type="molecule type" value="Genomic_DNA"/>
</dbReference>
<evidence type="ECO:0000313" key="3">
    <source>
        <dbReference type="WBParaSite" id="GPUH_0000454001-mRNA-1"/>
    </source>
</evidence>
<keyword evidence="2" id="KW-1185">Reference proteome</keyword>
<organism evidence="3">
    <name type="scientific">Gongylonema pulchrum</name>
    <dbReference type="NCBI Taxonomy" id="637853"/>
    <lineage>
        <taxon>Eukaryota</taxon>
        <taxon>Metazoa</taxon>
        <taxon>Ecdysozoa</taxon>
        <taxon>Nematoda</taxon>
        <taxon>Chromadorea</taxon>
        <taxon>Rhabditida</taxon>
        <taxon>Spirurina</taxon>
        <taxon>Spiruromorpha</taxon>
        <taxon>Spiruroidea</taxon>
        <taxon>Gongylonematidae</taxon>
        <taxon>Gongylonema</taxon>
    </lineage>
</organism>
<dbReference type="Proteomes" id="UP000271098">
    <property type="component" value="Unassembled WGS sequence"/>
</dbReference>
<name>A0A183D742_9BILA</name>
<evidence type="ECO:0000313" key="2">
    <source>
        <dbReference type="Proteomes" id="UP000271098"/>
    </source>
</evidence>
<dbReference type="WBParaSite" id="GPUH_0000454001-mRNA-1">
    <property type="protein sequence ID" value="GPUH_0000454001-mRNA-1"/>
    <property type="gene ID" value="GPUH_0000454001"/>
</dbReference>
<evidence type="ECO:0000313" key="1">
    <source>
        <dbReference type="EMBL" id="VDK45592.1"/>
    </source>
</evidence>